<reference evidence="1" key="1">
    <citation type="journal article" date="2014" name="Int. J. Syst. Evol. Microbiol.">
        <title>Complete genome sequence of Corynebacterium casei LMG S-19264T (=DSM 44701T), isolated from a smear-ripened cheese.</title>
        <authorList>
            <consortium name="US DOE Joint Genome Institute (JGI-PGF)"/>
            <person name="Walter F."/>
            <person name="Albersmeier A."/>
            <person name="Kalinowski J."/>
            <person name="Ruckert C."/>
        </authorList>
    </citation>
    <scope>NUCLEOTIDE SEQUENCE</scope>
    <source>
        <strain evidence="1">CCM 8711</strain>
    </source>
</reference>
<name>A0A917J855_9SPHI</name>
<dbReference type="AlphaFoldDB" id="A0A917J855"/>
<sequence length="178" mass="20115">MAQIETISFPQSTGYSLDYLKANFWRLNYSSAGPALAYRIVVPVKMRPTNVKPTTVRDIGITLIGEYQIIDKTMPYLEVQVAYEKVSNVHPDIKSWFNEKLKKLKGTLRAKAAINIAGKNGYDVLFTRTLKSGEQYITRASMLVAGDNYVMVTAMSSKADYDKSAKTIYHILSNWNMQ</sequence>
<dbReference type="RefSeq" id="WP_188414597.1">
    <property type="nucleotide sequence ID" value="NZ_BMDO01000002.1"/>
</dbReference>
<comment type="caution">
    <text evidence="1">The sequence shown here is derived from an EMBL/GenBank/DDBJ whole genome shotgun (WGS) entry which is preliminary data.</text>
</comment>
<dbReference type="Proteomes" id="UP000662074">
    <property type="component" value="Unassembled WGS sequence"/>
</dbReference>
<proteinExistence type="predicted"/>
<organism evidence="1 2">
    <name type="scientific">Mucilaginibacter galii</name>
    <dbReference type="NCBI Taxonomy" id="2005073"/>
    <lineage>
        <taxon>Bacteria</taxon>
        <taxon>Pseudomonadati</taxon>
        <taxon>Bacteroidota</taxon>
        <taxon>Sphingobacteriia</taxon>
        <taxon>Sphingobacteriales</taxon>
        <taxon>Sphingobacteriaceae</taxon>
        <taxon>Mucilaginibacter</taxon>
    </lineage>
</organism>
<protein>
    <submittedName>
        <fullName evidence="1">Uncharacterized protein</fullName>
    </submittedName>
</protein>
<evidence type="ECO:0000313" key="2">
    <source>
        <dbReference type="Proteomes" id="UP000662074"/>
    </source>
</evidence>
<gene>
    <name evidence="1" type="ORF">GCM10011425_10990</name>
</gene>
<accession>A0A917J855</accession>
<evidence type="ECO:0000313" key="1">
    <source>
        <dbReference type="EMBL" id="GGI49887.1"/>
    </source>
</evidence>
<reference evidence="1" key="2">
    <citation type="submission" date="2020-09" db="EMBL/GenBank/DDBJ databases">
        <authorList>
            <person name="Sun Q."/>
            <person name="Sedlacek I."/>
        </authorList>
    </citation>
    <scope>NUCLEOTIDE SEQUENCE</scope>
    <source>
        <strain evidence="1">CCM 8711</strain>
    </source>
</reference>
<keyword evidence="2" id="KW-1185">Reference proteome</keyword>
<dbReference type="EMBL" id="BMDO01000002">
    <property type="protein sequence ID" value="GGI49887.1"/>
    <property type="molecule type" value="Genomic_DNA"/>
</dbReference>